<dbReference type="Proteomes" id="UP001482620">
    <property type="component" value="Unassembled WGS sequence"/>
</dbReference>
<organism evidence="1 2">
    <name type="scientific">Ilyodon furcidens</name>
    <name type="common">goldbreast splitfin</name>
    <dbReference type="NCBI Taxonomy" id="33524"/>
    <lineage>
        <taxon>Eukaryota</taxon>
        <taxon>Metazoa</taxon>
        <taxon>Chordata</taxon>
        <taxon>Craniata</taxon>
        <taxon>Vertebrata</taxon>
        <taxon>Euteleostomi</taxon>
        <taxon>Actinopterygii</taxon>
        <taxon>Neopterygii</taxon>
        <taxon>Teleostei</taxon>
        <taxon>Neoteleostei</taxon>
        <taxon>Acanthomorphata</taxon>
        <taxon>Ovalentaria</taxon>
        <taxon>Atherinomorphae</taxon>
        <taxon>Cyprinodontiformes</taxon>
        <taxon>Goodeidae</taxon>
        <taxon>Ilyodon</taxon>
    </lineage>
</organism>
<name>A0ABV0ULL1_9TELE</name>
<proteinExistence type="predicted"/>
<gene>
    <name evidence="1" type="ORF">ILYODFUR_031034</name>
</gene>
<reference evidence="1 2" key="1">
    <citation type="submission" date="2021-06" db="EMBL/GenBank/DDBJ databases">
        <authorList>
            <person name="Palmer J.M."/>
        </authorList>
    </citation>
    <scope>NUCLEOTIDE SEQUENCE [LARGE SCALE GENOMIC DNA]</scope>
    <source>
        <strain evidence="2">if_2019</strain>
        <tissue evidence="1">Muscle</tissue>
    </source>
</reference>
<keyword evidence="2" id="KW-1185">Reference proteome</keyword>
<accession>A0ABV0ULL1</accession>
<protein>
    <submittedName>
        <fullName evidence="1">Uncharacterized protein</fullName>
    </submittedName>
</protein>
<comment type="caution">
    <text evidence="1">The sequence shown here is derived from an EMBL/GenBank/DDBJ whole genome shotgun (WGS) entry which is preliminary data.</text>
</comment>
<evidence type="ECO:0000313" key="2">
    <source>
        <dbReference type="Proteomes" id="UP001482620"/>
    </source>
</evidence>
<dbReference type="EMBL" id="JAHRIQ010074244">
    <property type="protein sequence ID" value="MEQ2245739.1"/>
    <property type="molecule type" value="Genomic_DNA"/>
</dbReference>
<evidence type="ECO:0000313" key="1">
    <source>
        <dbReference type="EMBL" id="MEQ2245739.1"/>
    </source>
</evidence>
<sequence>MHNCGVEGKRCTLFTHTLQNHHLLKLKMHFFRLMFLLAYNFHLCKIAQAQSDWMESVCELQFLVWDLTDPFYHVNTLRSKPVCCSSACMFSFVVFLKGNPQPPCHVFSGLNRVVFLRCPVFSSLMHETIPAALCCHHHVYLMFMCSVSFFPHMAFGI</sequence>